<dbReference type="SUPFAM" id="SSF52972">
    <property type="entry name" value="ITPase-like"/>
    <property type="match status" value="1"/>
</dbReference>
<evidence type="ECO:0000313" key="3">
    <source>
        <dbReference type="EMBL" id="KIP11030.1"/>
    </source>
</evidence>
<dbReference type="STRING" id="745531.A0A0C3SEW2"/>
<reference evidence="3 4" key="1">
    <citation type="journal article" date="2014" name="PLoS Genet.">
        <title>Analysis of the Phlebiopsis gigantea genome, transcriptome and secretome provides insight into its pioneer colonization strategies of wood.</title>
        <authorList>
            <person name="Hori C."/>
            <person name="Ishida T."/>
            <person name="Igarashi K."/>
            <person name="Samejima M."/>
            <person name="Suzuki H."/>
            <person name="Master E."/>
            <person name="Ferreira P."/>
            <person name="Ruiz-Duenas F.J."/>
            <person name="Held B."/>
            <person name="Canessa P."/>
            <person name="Larrondo L.F."/>
            <person name="Schmoll M."/>
            <person name="Druzhinina I.S."/>
            <person name="Kubicek C.P."/>
            <person name="Gaskell J.A."/>
            <person name="Kersten P."/>
            <person name="St John F."/>
            <person name="Glasner J."/>
            <person name="Sabat G."/>
            <person name="Splinter BonDurant S."/>
            <person name="Syed K."/>
            <person name="Yadav J."/>
            <person name="Mgbeahuruike A.C."/>
            <person name="Kovalchuk A."/>
            <person name="Asiegbu F.O."/>
            <person name="Lackner G."/>
            <person name="Hoffmeister D."/>
            <person name="Rencoret J."/>
            <person name="Gutierrez A."/>
            <person name="Sun H."/>
            <person name="Lindquist E."/>
            <person name="Barry K."/>
            <person name="Riley R."/>
            <person name="Grigoriev I.V."/>
            <person name="Henrissat B."/>
            <person name="Kues U."/>
            <person name="Berka R.M."/>
            <person name="Martinez A.T."/>
            <person name="Covert S.F."/>
            <person name="Blanchette R.A."/>
            <person name="Cullen D."/>
        </authorList>
    </citation>
    <scope>NUCLEOTIDE SEQUENCE [LARGE SCALE GENOMIC DNA]</scope>
    <source>
        <strain evidence="3 4">11061_1 CR5-6</strain>
    </source>
</reference>
<comment type="cofactor">
    <cofactor evidence="1">
        <name>a divalent metal cation</name>
        <dbReference type="ChEBI" id="CHEBI:60240"/>
    </cofactor>
</comment>
<dbReference type="EMBL" id="KN840449">
    <property type="protein sequence ID" value="KIP11030.1"/>
    <property type="molecule type" value="Genomic_DNA"/>
</dbReference>
<dbReference type="InterPro" id="IPR003697">
    <property type="entry name" value="Maf-like"/>
</dbReference>
<evidence type="ECO:0000313" key="4">
    <source>
        <dbReference type="Proteomes" id="UP000053257"/>
    </source>
</evidence>
<accession>A0A0C3SEW2</accession>
<dbReference type="Pfam" id="PF02545">
    <property type="entry name" value="Maf"/>
    <property type="match status" value="1"/>
</dbReference>
<dbReference type="AlphaFoldDB" id="A0A0C3SEW2"/>
<dbReference type="Proteomes" id="UP000053257">
    <property type="component" value="Unassembled WGS sequence"/>
</dbReference>
<dbReference type="InterPro" id="IPR029001">
    <property type="entry name" value="ITPase-like_fam"/>
</dbReference>
<protein>
    <recommendedName>
        <fullName evidence="5">Maf-like protein</fullName>
    </recommendedName>
</protein>
<evidence type="ECO:0008006" key="5">
    <source>
        <dbReference type="Google" id="ProtNLM"/>
    </source>
</evidence>
<sequence>MNLFRAKPDISLPKHNCVLPHALRVPALQKLVGKRVILASNSPRRKDILRTVGLDPEIVASTFEEDLPHGQFEDIHEYPVATATQKAVEVYQRLVGANPDDSPDLVIAADTVVLTHPPLGLASIQFESTGPVLQEILEKPISKEDNLRMLLDLNGGVCEVVTGVSLVYPVLEAPGYKIKSIDERTLVHFADNSDDLLEAYVESGEGIDRAGGFAVQGLGGVLIRKIDGDYQNVVGFPVASFLKFLHLLCEDEDDFLEV</sequence>
<dbReference type="Gene3D" id="3.90.950.10">
    <property type="match status" value="1"/>
</dbReference>
<proteinExistence type="inferred from homology"/>
<keyword evidence="2" id="KW-0378">Hydrolase</keyword>
<dbReference type="CDD" id="cd00555">
    <property type="entry name" value="Maf"/>
    <property type="match status" value="1"/>
</dbReference>
<dbReference type="PANTHER" id="PTHR43213:SF5">
    <property type="entry name" value="BIFUNCTIONAL DTTP_UTP PYROPHOSPHATASE_METHYLTRANSFERASE PROTEIN-RELATED"/>
    <property type="match status" value="1"/>
</dbReference>
<dbReference type="HAMAP" id="MF_00528">
    <property type="entry name" value="Maf"/>
    <property type="match status" value="1"/>
</dbReference>
<dbReference type="OrthoDB" id="10267058at2759"/>
<evidence type="ECO:0000256" key="2">
    <source>
        <dbReference type="ARBA" id="ARBA00022801"/>
    </source>
</evidence>
<name>A0A0C3SEW2_PHLG1</name>
<organism evidence="3 4">
    <name type="scientific">Phlebiopsis gigantea (strain 11061_1 CR5-6)</name>
    <name type="common">White-rot fungus</name>
    <name type="synonym">Peniophora gigantea</name>
    <dbReference type="NCBI Taxonomy" id="745531"/>
    <lineage>
        <taxon>Eukaryota</taxon>
        <taxon>Fungi</taxon>
        <taxon>Dikarya</taxon>
        <taxon>Basidiomycota</taxon>
        <taxon>Agaricomycotina</taxon>
        <taxon>Agaricomycetes</taxon>
        <taxon>Polyporales</taxon>
        <taxon>Phanerochaetaceae</taxon>
        <taxon>Phlebiopsis</taxon>
    </lineage>
</organism>
<keyword evidence="4" id="KW-1185">Reference proteome</keyword>
<evidence type="ECO:0000256" key="1">
    <source>
        <dbReference type="ARBA" id="ARBA00001968"/>
    </source>
</evidence>
<dbReference type="HOGENOM" id="CLU_040416_0_2_1"/>
<dbReference type="PANTHER" id="PTHR43213">
    <property type="entry name" value="BIFUNCTIONAL DTTP/UTP PYROPHOSPHATASE/METHYLTRANSFERASE PROTEIN-RELATED"/>
    <property type="match status" value="1"/>
</dbReference>
<dbReference type="GO" id="GO:0047429">
    <property type="term" value="F:nucleoside triphosphate diphosphatase activity"/>
    <property type="evidence" value="ECO:0007669"/>
    <property type="project" value="InterPro"/>
</dbReference>
<gene>
    <name evidence="3" type="ORF">PHLGIDRAFT_28160</name>
</gene>